<dbReference type="OrthoDB" id="5781340at2759"/>
<feature type="signal peptide" evidence="1">
    <location>
        <begin position="1"/>
        <end position="18"/>
    </location>
</feature>
<dbReference type="STRING" id="6239.K02A6.2.1"/>
<dbReference type="KEGG" id="cel:CELE_K02A6.2"/>
<proteinExistence type="predicted"/>
<keyword evidence="1" id="KW-0732">Signal</keyword>
<reference evidence="2 3" key="1">
    <citation type="journal article" date="1998" name="Science">
        <title>Genome sequence of the nematode C. elegans: a platform for investigating biology.</title>
        <authorList>
            <consortium name="The C. elegans sequencing consortium"/>
            <person name="Sulson J.E."/>
            <person name="Waterston R."/>
        </authorList>
    </citation>
    <scope>NUCLEOTIDE SEQUENCE [LARGE SCALE GENOMIC DNA]</scope>
    <source>
        <strain evidence="2 3">Bristol N2</strain>
    </source>
</reference>
<dbReference type="CTD" id="186862"/>
<dbReference type="AGR" id="WB:WBGene00019293"/>
<dbReference type="PaxDb" id="6239-K02A6.2"/>
<dbReference type="Bgee" id="WBGene00019293">
    <property type="expression patterns" value="Expressed in pharyngeal muscle cell (C elegans) and 2 other cell types or tissues"/>
</dbReference>
<evidence type="ECO:0000313" key="3">
    <source>
        <dbReference type="Proteomes" id="UP000001940"/>
    </source>
</evidence>
<dbReference type="Proteomes" id="UP000001940">
    <property type="component" value="Chromosome X"/>
</dbReference>
<evidence type="ECO:0000256" key="1">
    <source>
        <dbReference type="SAM" id="SignalP"/>
    </source>
</evidence>
<sequence>MSFSFFIIVVVFAVPCASNILMPHSFFATRSESAMGNPTNYQAMNDGKNNEMIPTAFEGPKDDLESGNINNFETEHARNCFFTPVQCMLPMTDSHKDVQSLHGVYSPTATQVRRSVDTMLTSPWGYTDLIKRNGDNRFLQWLNRF</sequence>
<protein>
    <submittedName>
        <fullName evidence="2">Neuropeptide-Like Protein</fullName>
    </submittedName>
</protein>
<dbReference type="InParanoid" id="Q21111"/>
<dbReference type="WormBase" id="K02A6.2">
    <property type="protein sequence ID" value="CE50332"/>
    <property type="gene ID" value="WBGene00019293"/>
    <property type="gene designation" value="nlp-91"/>
</dbReference>
<dbReference type="eggNOG" id="ENOG502THQ7">
    <property type="taxonomic scope" value="Eukaryota"/>
</dbReference>
<dbReference type="AlphaFoldDB" id="Q21111"/>
<dbReference type="HOGENOM" id="CLU_2160666_0_0_1"/>
<dbReference type="EMBL" id="BX284606">
    <property type="protein sequence ID" value="CCD67571.2"/>
    <property type="molecule type" value="Genomic_DNA"/>
</dbReference>
<name>Q21111_CAEEL</name>
<keyword evidence="3" id="KW-1185">Reference proteome</keyword>
<accession>Q21111</accession>
<gene>
    <name evidence="2 4" type="primary">nlp-91</name>
    <name evidence="2" type="ORF">CELE_K02A6.2</name>
    <name evidence="4" type="ORF">K02A6.2</name>
</gene>
<evidence type="ECO:0000313" key="4">
    <source>
        <dbReference type="WormBase" id="K02A6.2"/>
    </source>
</evidence>
<dbReference type="UCSC" id="K02A6.2">
    <property type="organism name" value="c. elegans"/>
</dbReference>
<dbReference type="OMA" id="FFTPVQC"/>
<organism evidence="2 3">
    <name type="scientific">Caenorhabditis elegans</name>
    <dbReference type="NCBI Taxonomy" id="6239"/>
    <lineage>
        <taxon>Eukaryota</taxon>
        <taxon>Metazoa</taxon>
        <taxon>Ecdysozoa</taxon>
        <taxon>Nematoda</taxon>
        <taxon>Chromadorea</taxon>
        <taxon>Rhabditida</taxon>
        <taxon>Rhabditina</taxon>
        <taxon>Rhabditomorpha</taxon>
        <taxon>Rhabditoidea</taxon>
        <taxon>Rhabditidae</taxon>
        <taxon>Peloderinae</taxon>
        <taxon>Caenorhabditis</taxon>
    </lineage>
</organism>
<dbReference type="GeneID" id="186862"/>
<feature type="chain" id="PRO_5005693728" evidence="1">
    <location>
        <begin position="19"/>
        <end position="145"/>
    </location>
</feature>
<evidence type="ECO:0000313" key="2">
    <source>
        <dbReference type="EMBL" id="CCD67571.2"/>
    </source>
</evidence>
<dbReference type="FunCoup" id="Q21111">
    <property type="interactions" value="353"/>
</dbReference>
<dbReference type="PIR" id="T16516">
    <property type="entry name" value="T16516"/>
</dbReference>
<dbReference type="RefSeq" id="NP_509387.2">
    <property type="nucleotide sequence ID" value="NM_076986.3"/>
</dbReference>